<dbReference type="Pfam" id="PF08011">
    <property type="entry name" value="PDDEXK_9"/>
    <property type="match status" value="1"/>
</dbReference>
<evidence type="ECO:0000313" key="2">
    <source>
        <dbReference type="EMBL" id="MBW7569679.1"/>
    </source>
</evidence>
<protein>
    <submittedName>
        <fullName evidence="2">AAA family ATPase</fullName>
    </submittedName>
</protein>
<dbReference type="PANTHER" id="PTHR34825:SF1">
    <property type="entry name" value="AAA-ATPASE-LIKE DOMAIN-CONTAINING PROTEIN"/>
    <property type="match status" value="1"/>
</dbReference>
<dbReference type="EMBL" id="JAGFNY010000003">
    <property type="protein sequence ID" value="MBW7569679.1"/>
    <property type="molecule type" value="Genomic_DNA"/>
</dbReference>
<evidence type="ECO:0000259" key="1">
    <source>
        <dbReference type="Pfam" id="PF09820"/>
    </source>
</evidence>
<keyword evidence="3" id="KW-1185">Reference proteome</keyword>
<dbReference type="InterPro" id="IPR027417">
    <property type="entry name" value="P-loop_NTPase"/>
</dbReference>
<dbReference type="Proteomes" id="UP000731465">
    <property type="component" value="Unassembled WGS sequence"/>
</dbReference>
<comment type="caution">
    <text evidence="2">The sequence shown here is derived from an EMBL/GenBank/DDBJ whole genome shotgun (WGS) entry which is preliminary data.</text>
</comment>
<dbReference type="SUPFAM" id="SSF52540">
    <property type="entry name" value="P-loop containing nucleoside triphosphate hydrolases"/>
    <property type="match status" value="1"/>
</dbReference>
<feature type="domain" description="AAA-ATPase-like" evidence="1">
    <location>
        <begin position="10"/>
        <end position="253"/>
    </location>
</feature>
<dbReference type="PANTHER" id="PTHR34825">
    <property type="entry name" value="CONSERVED PROTEIN, WITH A WEAK D-GALACTARATE DEHYDRATASE/ALTRONATE HYDROLASE DOMAIN"/>
    <property type="match status" value="1"/>
</dbReference>
<reference evidence="2 3" key="1">
    <citation type="submission" date="2021-03" db="EMBL/GenBank/DDBJ databases">
        <title>Succinivibrio sp. nov. isolated from feces of cow.</title>
        <authorList>
            <person name="Choi J.-Y."/>
        </authorList>
    </citation>
    <scope>NUCLEOTIDE SEQUENCE [LARGE SCALE GENOMIC DNA]</scope>
    <source>
        <strain evidence="2 3">AGMB01872</strain>
    </source>
</reference>
<organism evidence="2 3">
    <name type="scientific">Succinivibrio faecicola</name>
    <dbReference type="NCBI Taxonomy" id="2820300"/>
    <lineage>
        <taxon>Bacteria</taxon>
        <taxon>Pseudomonadati</taxon>
        <taxon>Pseudomonadota</taxon>
        <taxon>Gammaproteobacteria</taxon>
        <taxon>Aeromonadales</taxon>
        <taxon>Succinivibrionaceae</taxon>
        <taxon>Succinivibrio</taxon>
    </lineage>
</organism>
<dbReference type="Pfam" id="PF09820">
    <property type="entry name" value="AAA-ATPase_like"/>
    <property type="match status" value="1"/>
</dbReference>
<dbReference type="RefSeq" id="WP_219936545.1">
    <property type="nucleotide sequence ID" value="NZ_JAGFNY010000003.1"/>
</dbReference>
<accession>A0ABS7DEF4</accession>
<dbReference type="InterPro" id="IPR018631">
    <property type="entry name" value="AAA-ATPase-like_dom"/>
</dbReference>
<proteinExistence type="predicted"/>
<dbReference type="InterPro" id="IPR012547">
    <property type="entry name" value="PDDEXK_9"/>
</dbReference>
<name>A0ABS7DEF4_9GAMM</name>
<sequence length="602" mass="69407">MTEKTFKPLPLGNEDFVSLRQKGKYYVDKTPYLKNVFTEPSSVLLFTRPRRFGKTLLMDMFASFLRLAPDGSDNREFKEKIFEGLEILKDKEFTDEYMGQFPVIFISLKSAYGETFEQAYDALARVVVSLFSDYDFLLNSKNLQKKDLENYNKYLDREFLCDINSIGYVKEAFKFLSNCLYKHYKKKVILLIDEYDVPLAKASEGGYHSQMVKLISQFFDFMKITPNNNEYEVSPIEKIVLTGCLKVAKNSIFTGVNNITVNTVLSEDYDFDSIIGFTKEETLKLLKDYELEEYTTLVKENYDGYRFYKKEMFCPWDVINFIAEAVKKKVSGTKIIPGNYWINSTSSNALLSYVGYLTDKATDKMQALMDGLSIETYINDSMNYDTLSEHEEIDFFSLLLHTGYLTSDGYRVENEETGRPKAVYSLRIPNLEIRECFETNILKHFKESSTKGENKAMLIAKALFEGDCETAKINLKKLLKGYVSVRDFATKAKKENFYHGFLSGVFTNCSDSISDYQSNSESGDGYADIVFKNESEDTVVILELKASKNIESVIIDAKNAIKQIDDKEYAKSYITHPFVNKIYSYGISFYKKDCYIELKKVK</sequence>
<evidence type="ECO:0000313" key="3">
    <source>
        <dbReference type="Proteomes" id="UP000731465"/>
    </source>
</evidence>
<gene>
    <name evidence="2" type="ORF">J5V48_02095</name>
</gene>